<evidence type="ECO:0000313" key="3">
    <source>
        <dbReference type="Proteomes" id="UP000756346"/>
    </source>
</evidence>
<protein>
    <recommendedName>
        <fullName evidence="4">Transmembrane protein</fullName>
    </recommendedName>
</protein>
<dbReference type="Proteomes" id="UP000756346">
    <property type="component" value="Unassembled WGS sequence"/>
</dbReference>
<feature type="transmembrane region" description="Helical" evidence="1">
    <location>
        <begin position="67"/>
        <end position="86"/>
    </location>
</feature>
<keyword evidence="1" id="KW-1133">Transmembrane helix</keyword>
<dbReference type="EMBL" id="JAGTJQ010000001">
    <property type="protein sequence ID" value="KAH7041278.1"/>
    <property type="molecule type" value="Genomic_DNA"/>
</dbReference>
<evidence type="ECO:0008006" key="4">
    <source>
        <dbReference type="Google" id="ProtNLM"/>
    </source>
</evidence>
<organism evidence="2 3">
    <name type="scientific">Microdochium trichocladiopsis</name>
    <dbReference type="NCBI Taxonomy" id="1682393"/>
    <lineage>
        <taxon>Eukaryota</taxon>
        <taxon>Fungi</taxon>
        <taxon>Dikarya</taxon>
        <taxon>Ascomycota</taxon>
        <taxon>Pezizomycotina</taxon>
        <taxon>Sordariomycetes</taxon>
        <taxon>Xylariomycetidae</taxon>
        <taxon>Xylariales</taxon>
        <taxon>Microdochiaceae</taxon>
        <taxon>Microdochium</taxon>
    </lineage>
</organism>
<dbReference type="AlphaFoldDB" id="A0A9P9BWD6"/>
<comment type="caution">
    <text evidence="2">The sequence shown here is derived from an EMBL/GenBank/DDBJ whole genome shotgun (WGS) entry which is preliminary data.</text>
</comment>
<sequence length="138" mass="15864">MEFVNSKAQLCGRGLHQRSTVMRLVDETMQEWQTGSRRQWRRENLAWHLARNLMFDAVVGWSHGKGVLFSLVLLATALLSSFNVVVVFACSCLLLSFFFFCFCFFFLLLRYLVFPVSSFLFMLSAVATFSSSRMFAVS</sequence>
<gene>
    <name evidence="2" type="ORF">B0I36DRAFT_21300</name>
</gene>
<feature type="transmembrane region" description="Helical" evidence="1">
    <location>
        <begin position="93"/>
        <end position="113"/>
    </location>
</feature>
<dbReference type="RefSeq" id="XP_046019333.1">
    <property type="nucleotide sequence ID" value="XM_046148941.1"/>
</dbReference>
<keyword evidence="3" id="KW-1185">Reference proteome</keyword>
<evidence type="ECO:0000313" key="2">
    <source>
        <dbReference type="EMBL" id="KAH7041278.1"/>
    </source>
</evidence>
<dbReference type="GeneID" id="70178487"/>
<accession>A0A9P9BWD6</accession>
<keyword evidence="1" id="KW-0472">Membrane</keyword>
<name>A0A9P9BWD6_9PEZI</name>
<keyword evidence="1" id="KW-0812">Transmembrane</keyword>
<proteinExistence type="predicted"/>
<feature type="transmembrane region" description="Helical" evidence="1">
    <location>
        <begin position="119"/>
        <end position="136"/>
    </location>
</feature>
<evidence type="ECO:0000256" key="1">
    <source>
        <dbReference type="SAM" id="Phobius"/>
    </source>
</evidence>
<reference evidence="2" key="1">
    <citation type="journal article" date="2021" name="Nat. Commun.">
        <title>Genetic determinants of endophytism in the Arabidopsis root mycobiome.</title>
        <authorList>
            <person name="Mesny F."/>
            <person name="Miyauchi S."/>
            <person name="Thiergart T."/>
            <person name="Pickel B."/>
            <person name="Atanasova L."/>
            <person name="Karlsson M."/>
            <person name="Huettel B."/>
            <person name="Barry K.W."/>
            <person name="Haridas S."/>
            <person name="Chen C."/>
            <person name="Bauer D."/>
            <person name="Andreopoulos W."/>
            <person name="Pangilinan J."/>
            <person name="LaButti K."/>
            <person name="Riley R."/>
            <person name="Lipzen A."/>
            <person name="Clum A."/>
            <person name="Drula E."/>
            <person name="Henrissat B."/>
            <person name="Kohler A."/>
            <person name="Grigoriev I.V."/>
            <person name="Martin F.M."/>
            <person name="Hacquard S."/>
        </authorList>
    </citation>
    <scope>NUCLEOTIDE SEQUENCE</scope>
    <source>
        <strain evidence="2">MPI-CAGE-CH-0230</strain>
    </source>
</reference>